<evidence type="ECO:0000313" key="2">
    <source>
        <dbReference type="Proteomes" id="UP000257109"/>
    </source>
</evidence>
<reference evidence="1" key="1">
    <citation type="submission" date="2018-05" db="EMBL/GenBank/DDBJ databases">
        <title>Draft genome of Mucuna pruriens seed.</title>
        <authorList>
            <person name="Nnadi N.E."/>
            <person name="Vos R."/>
            <person name="Hasami M.H."/>
            <person name="Devisetty U.K."/>
            <person name="Aguiy J.C."/>
        </authorList>
    </citation>
    <scope>NUCLEOTIDE SEQUENCE [LARGE SCALE GENOMIC DNA]</scope>
    <source>
        <strain evidence="1">JCA_2017</strain>
    </source>
</reference>
<feature type="non-terminal residue" evidence="1">
    <location>
        <position position="1"/>
    </location>
</feature>
<protein>
    <submittedName>
        <fullName evidence="1">Uncharacterized protein</fullName>
    </submittedName>
</protein>
<proteinExistence type="predicted"/>
<name>A0A371I3E4_MUCPR</name>
<feature type="non-terminal residue" evidence="1">
    <location>
        <position position="125"/>
    </location>
</feature>
<gene>
    <name evidence="1" type="ORF">CR513_06060</name>
</gene>
<dbReference type="EMBL" id="QJKJ01001024">
    <property type="protein sequence ID" value="RDY09556.1"/>
    <property type="molecule type" value="Genomic_DNA"/>
</dbReference>
<dbReference type="OrthoDB" id="1637540at2759"/>
<organism evidence="1 2">
    <name type="scientific">Mucuna pruriens</name>
    <name type="common">Velvet bean</name>
    <name type="synonym">Dolichos pruriens</name>
    <dbReference type="NCBI Taxonomy" id="157652"/>
    <lineage>
        <taxon>Eukaryota</taxon>
        <taxon>Viridiplantae</taxon>
        <taxon>Streptophyta</taxon>
        <taxon>Embryophyta</taxon>
        <taxon>Tracheophyta</taxon>
        <taxon>Spermatophyta</taxon>
        <taxon>Magnoliopsida</taxon>
        <taxon>eudicotyledons</taxon>
        <taxon>Gunneridae</taxon>
        <taxon>Pentapetalae</taxon>
        <taxon>rosids</taxon>
        <taxon>fabids</taxon>
        <taxon>Fabales</taxon>
        <taxon>Fabaceae</taxon>
        <taxon>Papilionoideae</taxon>
        <taxon>50 kb inversion clade</taxon>
        <taxon>NPAAA clade</taxon>
        <taxon>indigoferoid/millettioid clade</taxon>
        <taxon>Phaseoleae</taxon>
        <taxon>Mucuna</taxon>
    </lineage>
</organism>
<comment type="caution">
    <text evidence="1">The sequence shown here is derived from an EMBL/GenBank/DDBJ whole genome shotgun (WGS) entry which is preliminary data.</text>
</comment>
<keyword evidence="2" id="KW-1185">Reference proteome</keyword>
<evidence type="ECO:0000313" key="1">
    <source>
        <dbReference type="EMBL" id="RDY09556.1"/>
    </source>
</evidence>
<dbReference type="AlphaFoldDB" id="A0A371I3E4"/>
<accession>A0A371I3E4</accession>
<dbReference type="Proteomes" id="UP000257109">
    <property type="component" value="Unassembled WGS sequence"/>
</dbReference>
<sequence length="125" mass="13898">MLPYALHGYHTSVRTSTGAIPYSLVCGTEAYFQQEGKTESIQGRRYSAQENIAQHQRPKRKVGTNYEGLFIVKHTFSCGALILTDVEGCDLNYPVNANYIKTSTEAMAEASAPSRNQGKAREIRH</sequence>